<sequence length="115" mass="13603">MNSKEANRTFSPVSRVNAIIVYTFSLRNPLQSFLMPFNLRETGFNWRFNCYLYGSPRLRGKKSKKDKFIVNEFERIPGGIPAQKKKVESFQFYAHLHWRCHQGKLEVNKTSKRSQ</sequence>
<proteinExistence type="predicted"/>
<name>A0A4Y2DT24_ARAVE</name>
<comment type="caution">
    <text evidence="1">The sequence shown here is derived from an EMBL/GenBank/DDBJ whole genome shotgun (WGS) entry which is preliminary data.</text>
</comment>
<reference evidence="1 2" key="1">
    <citation type="journal article" date="2019" name="Sci. Rep.">
        <title>Orb-weaving spider Araneus ventricosus genome elucidates the spidroin gene catalogue.</title>
        <authorList>
            <person name="Kono N."/>
            <person name="Nakamura H."/>
            <person name="Ohtoshi R."/>
            <person name="Moran D.A.P."/>
            <person name="Shinohara A."/>
            <person name="Yoshida Y."/>
            <person name="Fujiwara M."/>
            <person name="Mori M."/>
            <person name="Tomita M."/>
            <person name="Arakawa K."/>
        </authorList>
    </citation>
    <scope>NUCLEOTIDE SEQUENCE [LARGE SCALE GENOMIC DNA]</scope>
</reference>
<gene>
    <name evidence="1" type="ORF">AVEN_259863_1</name>
</gene>
<dbReference type="EMBL" id="BGPR01000420">
    <property type="protein sequence ID" value="GBM19279.1"/>
    <property type="molecule type" value="Genomic_DNA"/>
</dbReference>
<keyword evidence="2" id="KW-1185">Reference proteome</keyword>
<accession>A0A4Y2DT24</accession>
<dbReference type="Proteomes" id="UP000499080">
    <property type="component" value="Unassembled WGS sequence"/>
</dbReference>
<protein>
    <submittedName>
        <fullName evidence="1">Uncharacterized protein</fullName>
    </submittedName>
</protein>
<evidence type="ECO:0000313" key="1">
    <source>
        <dbReference type="EMBL" id="GBM19279.1"/>
    </source>
</evidence>
<dbReference type="AlphaFoldDB" id="A0A4Y2DT24"/>
<organism evidence="1 2">
    <name type="scientific">Araneus ventricosus</name>
    <name type="common">Orbweaver spider</name>
    <name type="synonym">Epeira ventricosa</name>
    <dbReference type="NCBI Taxonomy" id="182803"/>
    <lineage>
        <taxon>Eukaryota</taxon>
        <taxon>Metazoa</taxon>
        <taxon>Ecdysozoa</taxon>
        <taxon>Arthropoda</taxon>
        <taxon>Chelicerata</taxon>
        <taxon>Arachnida</taxon>
        <taxon>Araneae</taxon>
        <taxon>Araneomorphae</taxon>
        <taxon>Entelegynae</taxon>
        <taxon>Araneoidea</taxon>
        <taxon>Araneidae</taxon>
        <taxon>Araneus</taxon>
    </lineage>
</organism>
<evidence type="ECO:0000313" key="2">
    <source>
        <dbReference type="Proteomes" id="UP000499080"/>
    </source>
</evidence>